<feature type="domain" description="Mannitol dehydrogenase C-terminal" evidence="9">
    <location>
        <begin position="205"/>
        <end position="346"/>
    </location>
</feature>
<name>A0A419V409_9BACL</name>
<evidence type="ECO:0000259" key="9">
    <source>
        <dbReference type="Pfam" id="PF08125"/>
    </source>
</evidence>
<keyword evidence="5 7" id="KW-0520">NAD</keyword>
<dbReference type="Gene3D" id="1.10.1040.10">
    <property type="entry name" value="N-(1-d-carboxylethyl)-l-norvaline Dehydrogenase, domain 2"/>
    <property type="match status" value="1"/>
</dbReference>
<evidence type="ECO:0000256" key="6">
    <source>
        <dbReference type="ARBA" id="ARBA00048615"/>
    </source>
</evidence>
<dbReference type="InterPro" id="IPR036291">
    <property type="entry name" value="NAD(P)-bd_dom_sf"/>
</dbReference>
<dbReference type="InterPro" id="IPR000669">
    <property type="entry name" value="Mannitol_DH"/>
</dbReference>
<dbReference type="SUPFAM" id="SSF48179">
    <property type="entry name" value="6-phosphogluconate dehydrogenase C-terminal domain-like"/>
    <property type="match status" value="1"/>
</dbReference>
<dbReference type="EMBL" id="RAPK01000008">
    <property type="protein sequence ID" value="RKD73258.1"/>
    <property type="molecule type" value="Genomic_DNA"/>
</dbReference>
<dbReference type="NCBIfam" id="NF002652">
    <property type="entry name" value="PRK02318.2-5"/>
    <property type="match status" value="1"/>
</dbReference>
<reference evidence="10 11" key="1">
    <citation type="submission" date="2018-09" db="EMBL/GenBank/DDBJ databases">
        <title>Genomic Encyclopedia of Archaeal and Bacterial Type Strains, Phase II (KMG-II): from individual species to whole genera.</title>
        <authorList>
            <person name="Goeker M."/>
        </authorList>
    </citation>
    <scope>NUCLEOTIDE SEQUENCE [LARGE SCALE GENOMIC DNA]</scope>
    <source>
        <strain evidence="10 11">DSM 17008</strain>
    </source>
</reference>
<dbReference type="PANTHER" id="PTHR30524:SF0">
    <property type="entry name" value="ALTRONATE OXIDOREDUCTASE-RELATED"/>
    <property type="match status" value="1"/>
</dbReference>
<dbReference type="Proteomes" id="UP000285120">
    <property type="component" value="Unassembled WGS sequence"/>
</dbReference>
<comment type="caution">
    <text evidence="10">The sequence shown here is derived from an EMBL/GenBank/DDBJ whole genome shotgun (WGS) entry which is preliminary data.</text>
</comment>
<organism evidence="10 11">
    <name type="scientific">Sinobaca qinghaiensis</name>
    <dbReference type="NCBI Taxonomy" id="342944"/>
    <lineage>
        <taxon>Bacteria</taxon>
        <taxon>Bacillati</taxon>
        <taxon>Bacillota</taxon>
        <taxon>Bacilli</taxon>
        <taxon>Bacillales</taxon>
        <taxon>Sporolactobacillaceae</taxon>
        <taxon>Sinobaca</taxon>
    </lineage>
</organism>
<keyword evidence="4 7" id="KW-0560">Oxidoreductase</keyword>
<dbReference type="EC" id="1.1.1.17" evidence="2 7"/>
<evidence type="ECO:0000256" key="1">
    <source>
        <dbReference type="ARBA" id="ARBA00006541"/>
    </source>
</evidence>
<dbReference type="NCBIfam" id="NF002646">
    <property type="entry name" value="PRK02318.1-2"/>
    <property type="match status" value="1"/>
</dbReference>
<evidence type="ECO:0000313" key="10">
    <source>
        <dbReference type="EMBL" id="RKD73258.1"/>
    </source>
</evidence>
<dbReference type="Gene3D" id="3.40.50.720">
    <property type="entry name" value="NAD(P)-binding Rossmann-like Domain"/>
    <property type="match status" value="1"/>
</dbReference>
<evidence type="ECO:0000256" key="2">
    <source>
        <dbReference type="ARBA" id="ARBA00012939"/>
    </source>
</evidence>
<dbReference type="RefSeq" id="WP_120192736.1">
    <property type="nucleotide sequence ID" value="NZ_RAPK01000008.1"/>
</dbReference>
<dbReference type="PANTHER" id="PTHR30524">
    <property type="entry name" value="MANNITOL-1-PHOSPHATE 5-DEHYDROGENASE"/>
    <property type="match status" value="1"/>
</dbReference>
<evidence type="ECO:0000256" key="5">
    <source>
        <dbReference type="ARBA" id="ARBA00023027"/>
    </source>
</evidence>
<dbReference type="Pfam" id="PF08125">
    <property type="entry name" value="Mannitol_dh_C"/>
    <property type="match status" value="1"/>
</dbReference>
<feature type="domain" description="Mannitol dehydrogenase N-terminal" evidence="8">
    <location>
        <begin position="3"/>
        <end position="196"/>
    </location>
</feature>
<evidence type="ECO:0000256" key="3">
    <source>
        <dbReference type="ARBA" id="ARBA00016219"/>
    </source>
</evidence>
<comment type="similarity">
    <text evidence="1 7">Belongs to the mannitol dehydrogenase family.</text>
</comment>
<dbReference type="PRINTS" id="PR00084">
    <property type="entry name" value="MTLDHDRGNASE"/>
</dbReference>
<dbReference type="InterPro" id="IPR013118">
    <property type="entry name" value="Mannitol_DH_C"/>
</dbReference>
<protein>
    <recommendedName>
        <fullName evidence="3 7">Mannitol-1-phosphate 5-dehydrogenase</fullName>
        <ecNumber evidence="2 7">1.1.1.17</ecNumber>
    </recommendedName>
</protein>
<comment type="catalytic activity">
    <reaction evidence="6 7">
        <text>D-mannitol 1-phosphate + NAD(+) = beta-D-fructose 6-phosphate + NADH + H(+)</text>
        <dbReference type="Rhea" id="RHEA:19661"/>
        <dbReference type="ChEBI" id="CHEBI:15378"/>
        <dbReference type="ChEBI" id="CHEBI:57540"/>
        <dbReference type="ChEBI" id="CHEBI:57634"/>
        <dbReference type="ChEBI" id="CHEBI:57945"/>
        <dbReference type="ChEBI" id="CHEBI:61381"/>
        <dbReference type="EC" id="1.1.1.17"/>
    </reaction>
</comment>
<dbReference type="InterPro" id="IPR013328">
    <property type="entry name" value="6PGD_dom2"/>
</dbReference>
<dbReference type="GO" id="GO:0005829">
    <property type="term" value="C:cytosol"/>
    <property type="evidence" value="ECO:0007669"/>
    <property type="project" value="TreeGrafter"/>
</dbReference>
<comment type="caution">
    <text evidence="7">Lacks conserved residue(s) required for the propagation of feature annotation.</text>
</comment>
<evidence type="ECO:0000256" key="7">
    <source>
        <dbReference type="HAMAP-Rule" id="MF_00196"/>
    </source>
</evidence>
<proteinExistence type="inferred from homology"/>
<dbReference type="NCBIfam" id="NF002647">
    <property type="entry name" value="PRK02318.1-3"/>
    <property type="match status" value="1"/>
</dbReference>
<dbReference type="OrthoDB" id="271711at2"/>
<dbReference type="HAMAP" id="MF_00196">
    <property type="entry name" value="Mannitol_dehydrog"/>
    <property type="match status" value="1"/>
</dbReference>
<sequence>MLALQIGAGNIGRGFIGQLLSEAGFELYFADVNEELITKLQERGEYTVELADETHQTNRVSGVHAVNSMKEKEELLQLIERADLITTAVGPPILKRIAPDLAEGLKRRAAKGTASNVNIIACENMAEGTSHLQASIYEHLSSAEQTEIEKFTGFANAAVDRIVPEQSSEDGLHVVVDPFFEWVVEEPSLKPGTEKIPGVTYVESLPPYIERKLFTVNAGHAALAYNGAAGGCETIKESYDNEAVRKAYFGLLDETSELLSRKHGFDKEDLKAYREKINTRFQNPYLSDSVKRVGRGPVRKLGSQERLVHPALGLLDYGVEPVYIAETLRALLTFEHPEDEEAQALQARIKENGREEAFCYYSGLDSSHPLTRLVFDQA</sequence>
<dbReference type="InterPro" id="IPR008927">
    <property type="entry name" value="6-PGluconate_DH-like_C_sf"/>
</dbReference>
<evidence type="ECO:0000313" key="11">
    <source>
        <dbReference type="Proteomes" id="UP000285120"/>
    </source>
</evidence>
<gene>
    <name evidence="7" type="primary">mtlD</name>
    <name evidence="10" type="ORF">ATL39_1549</name>
</gene>
<dbReference type="InterPro" id="IPR023028">
    <property type="entry name" value="Mannitol_1_phos_5_DH"/>
</dbReference>
<evidence type="ECO:0000259" key="8">
    <source>
        <dbReference type="Pfam" id="PF01232"/>
    </source>
</evidence>
<keyword evidence="11" id="KW-1185">Reference proteome</keyword>
<dbReference type="GO" id="GO:0008926">
    <property type="term" value="F:mannitol-1-phosphate 5-dehydrogenase activity"/>
    <property type="evidence" value="ECO:0007669"/>
    <property type="project" value="UniProtKB-UniRule"/>
</dbReference>
<dbReference type="GO" id="GO:0019592">
    <property type="term" value="P:mannitol catabolic process"/>
    <property type="evidence" value="ECO:0007669"/>
    <property type="project" value="TreeGrafter"/>
</dbReference>
<dbReference type="AlphaFoldDB" id="A0A419V409"/>
<evidence type="ECO:0000256" key="4">
    <source>
        <dbReference type="ARBA" id="ARBA00023002"/>
    </source>
</evidence>
<dbReference type="InterPro" id="IPR013131">
    <property type="entry name" value="Mannitol_DH_N"/>
</dbReference>
<accession>A0A419V409</accession>
<dbReference type="Pfam" id="PF01232">
    <property type="entry name" value="Mannitol_dh"/>
    <property type="match status" value="1"/>
</dbReference>
<dbReference type="SUPFAM" id="SSF51735">
    <property type="entry name" value="NAD(P)-binding Rossmann-fold domains"/>
    <property type="match status" value="1"/>
</dbReference>